<name>A0A7L4P8N3_9CREN</name>
<proteinExistence type="predicted"/>
<dbReference type="RefSeq" id="WP_179790382.1">
    <property type="nucleotide sequence ID" value="NZ_JAAVJF010000001.1"/>
</dbReference>
<evidence type="ECO:0000313" key="3">
    <source>
        <dbReference type="Proteomes" id="UP000554766"/>
    </source>
</evidence>
<dbReference type="AlphaFoldDB" id="A0A7L4P8N3"/>
<dbReference type="Pfam" id="PF09376">
    <property type="entry name" value="NurA"/>
    <property type="match status" value="1"/>
</dbReference>
<evidence type="ECO:0000313" key="2">
    <source>
        <dbReference type="EMBL" id="NYR14510.1"/>
    </source>
</evidence>
<dbReference type="InterPro" id="IPR018977">
    <property type="entry name" value="NurA_domain"/>
</dbReference>
<feature type="domain" description="NurA" evidence="1">
    <location>
        <begin position="44"/>
        <end position="393"/>
    </location>
</feature>
<organism evidence="2 3">
    <name type="scientific">Pyrobaculum arsenaticum</name>
    <dbReference type="NCBI Taxonomy" id="121277"/>
    <lineage>
        <taxon>Archaea</taxon>
        <taxon>Thermoproteota</taxon>
        <taxon>Thermoprotei</taxon>
        <taxon>Thermoproteales</taxon>
        <taxon>Thermoproteaceae</taxon>
        <taxon>Pyrobaculum</taxon>
    </lineage>
</organism>
<dbReference type="EMBL" id="JAAVJF010000001">
    <property type="protein sequence ID" value="NYR14510.1"/>
    <property type="molecule type" value="Genomic_DNA"/>
</dbReference>
<keyword evidence="3" id="KW-1185">Reference proteome</keyword>
<evidence type="ECO:0000259" key="1">
    <source>
        <dbReference type="SMART" id="SM00933"/>
    </source>
</evidence>
<dbReference type="Proteomes" id="UP000554766">
    <property type="component" value="Unassembled WGS sequence"/>
</dbReference>
<sequence length="424" mass="47798">MFITHAERKLKAYLHSRSQHDYPITSLEDSVQYKKVEPYTGDSLLAAGVDGGIAMLKLANGHQVVLARAAAVGPGFVEREFEADIAKVESASMPWAYLVIVESLVGIKAIERHSVDVLLMDGSLYAKTVRLVHNLILAREFQNLYYIPELAAALHLLAKLIDTAQRRGTKLIFVSKDHSFKLLKEHVIFEKLSARQRDPIYQRGLQWYSVLWIRRFRKELLEIYKQLRGHDYESSRLLAMLITPSITDSELLGQLLPPGSYTVPMLVGGCDAYMNYKGLTTVDKLVKAAEDRLEDSLIFRLKEQYSQDVVGMIREALEVIPKIYFLYVKFGGDDTPLLVEIPAEGTKMFDGAAVKAFYPPARVGDIVGLLATQYRDPIHYNAWLWYAHAVASFRASHLSEYAVYLKNMAGGVGMGRRLKLAWGV</sequence>
<reference evidence="2 3" key="1">
    <citation type="journal article" date="2020" name="Nat. Commun.">
        <title>The structures of two archaeal type IV pili illuminate evolutionary relationships.</title>
        <authorList>
            <person name="Wang F."/>
            <person name="Baquero D.P."/>
            <person name="Su Z."/>
            <person name="Beltran L.C."/>
            <person name="Prangishvili D."/>
            <person name="Krupovic M."/>
            <person name="Egelman E.H."/>
        </authorList>
    </citation>
    <scope>NUCLEOTIDE SEQUENCE [LARGE SCALE GENOMIC DNA]</scope>
    <source>
        <strain evidence="2 3">2GA</strain>
    </source>
</reference>
<accession>A0A7L4P8N3</accession>
<gene>
    <name evidence="2" type="ORF">HC235_00690</name>
</gene>
<dbReference type="SMART" id="SM00933">
    <property type="entry name" value="NurA"/>
    <property type="match status" value="1"/>
</dbReference>
<protein>
    <submittedName>
        <fullName evidence="2">DNA double-strand break repair nuclease NurA</fullName>
    </submittedName>
</protein>
<comment type="caution">
    <text evidence="2">The sequence shown here is derived from an EMBL/GenBank/DDBJ whole genome shotgun (WGS) entry which is preliminary data.</text>
</comment>